<keyword evidence="6" id="KW-0966">Cell projection</keyword>
<dbReference type="PANTHER" id="PTHR36307:SF1">
    <property type="entry name" value="FLAGELLA BASAL BODY P-RING FORMATION PROTEIN FLGA"/>
    <property type="match status" value="1"/>
</dbReference>
<protein>
    <recommendedName>
        <fullName evidence="4">Flagella basal body P-ring formation protein FlgA</fullName>
    </recommendedName>
</protein>
<sequence>MKTPLALLLALAALPPLTQAQNAGRQTPEALRNSVEQFLQVQSKGLPGKVTISVGAVDPRLNLAACPAPQAFMAPGARAWGKTTVGVRCTAPSNWSIYLQANVAVVGDYVASAVPLAQGQAIDASQLVTMQGDLAALPAGIATDMAQVVGASTNISLPPGTPMRLDTLRRKPVVMQGQLVRVVSSGNGFQVASEGRAIGSAGDGQTVQVRTQSGQQISGVARAGGMVEVAF</sequence>
<comment type="similarity">
    <text evidence="4">Belongs to the FlgA family.</text>
</comment>
<keyword evidence="2 4" id="KW-0732">Signal</keyword>
<keyword evidence="3 4" id="KW-0574">Periplasm</keyword>
<keyword evidence="6" id="KW-0282">Flagellum</keyword>
<name>A0A1E8PV38_9BURK</name>
<evidence type="ECO:0000256" key="2">
    <source>
        <dbReference type="ARBA" id="ARBA00022729"/>
    </source>
</evidence>
<organism evidence="6 7">
    <name type="scientific">Janthinobacterium lividum</name>
    <dbReference type="NCBI Taxonomy" id="29581"/>
    <lineage>
        <taxon>Bacteria</taxon>
        <taxon>Pseudomonadati</taxon>
        <taxon>Pseudomonadota</taxon>
        <taxon>Betaproteobacteria</taxon>
        <taxon>Burkholderiales</taxon>
        <taxon>Oxalobacteraceae</taxon>
        <taxon>Janthinobacterium</taxon>
    </lineage>
</organism>
<comment type="function">
    <text evidence="4">Involved in the assembly process of the P-ring formation. It may associate with FlgF on the rod constituting a structure essential for the P-ring assembly or may act as a modulator protein for the P-ring assembly.</text>
</comment>
<dbReference type="InterPro" id="IPR039246">
    <property type="entry name" value="Flagellar_FlgA"/>
</dbReference>
<evidence type="ECO:0000313" key="6">
    <source>
        <dbReference type="EMBL" id="OFJ49740.1"/>
    </source>
</evidence>
<dbReference type="SMART" id="SM00858">
    <property type="entry name" value="SAF"/>
    <property type="match status" value="1"/>
</dbReference>
<comment type="caution">
    <text evidence="6">The sequence shown here is derived from an EMBL/GenBank/DDBJ whole genome shotgun (WGS) entry which is preliminary data.</text>
</comment>
<keyword evidence="4" id="KW-1005">Bacterial flagellum biogenesis</keyword>
<feature type="domain" description="SAF" evidence="5">
    <location>
        <begin position="107"/>
        <end position="169"/>
    </location>
</feature>
<dbReference type="GO" id="GO:0044780">
    <property type="term" value="P:bacterial-type flagellum assembly"/>
    <property type="evidence" value="ECO:0007669"/>
    <property type="project" value="InterPro"/>
</dbReference>
<dbReference type="Gene3D" id="2.30.30.760">
    <property type="match status" value="1"/>
</dbReference>
<evidence type="ECO:0000259" key="5">
    <source>
        <dbReference type="SMART" id="SM00858"/>
    </source>
</evidence>
<dbReference type="InterPro" id="IPR013974">
    <property type="entry name" value="SAF"/>
</dbReference>
<dbReference type="NCBIfam" id="TIGR03170">
    <property type="entry name" value="flgA_cterm"/>
    <property type="match status" value="1"/>
</dbReference>
<evidence type="ECO:0000313" key="7">
    <source>
        <dbReference type="Proteomes" id="UP000092634"/>
    </source>
</evidence>
<dbReference type="InterPro" id="IPR041231">
    <property type="entry name" value="FlgA_N"/>
</dbReference>
<dbReference type="Gene3D" id="3.90.1210.10">
    <property type="entry name" value="Antifreeze-like/N-acetylneuraminic acid synthase C-terminal domain"/>
    <property type="match status" value="1"/>
</dbReference>
<gene>
    <name evidence="6" type="ORF">BA896_013610</name>
</gene>
<dbReference type="GO" id="GO:0042597">
    <property type="term" value="C:periplasmic space"/>
    <property type="evidence" value="ECO:0007669"/>
    <property type="project" value="UniProtKB-SubCell"/>
</dbReference>
<feature type="signal peptide" evidence="4">
    <location>
        <begin position="1"/>
        <end position="20"/>
    </location>
</feature>
<comment type="subcellular location">
    <subcellularLocation>
        <location evidence="1 4">Periplasm</location>
    </subcellularLocation>
</comment>
<dbReference type="InterPro" id="IPR017585">
    <property type="entry name" value="SAF_FlgA"/>
</dbReference>
<reference evidence="6 7" key="1">
    <citation type="submission" date="2016-10" db="EMBL/GenBank/DDBJ databases">
        <title>Updated version of Genome Assembly of Janthinobacterium lividum ERGS5:01.</title>
        <authorList>
            <person name="Kumar R."/>
            <person name="Acharya V."/>
            <person name="Singh D."/>
        </authorList>
    </citation>
    <scope>NUCLEOTIDE SEQUENCE [LARGE SCALE GENOMIC DNA]</scope>
    <source>
        <strain evidence="6 7">ERGS5:01</strain>
    </source>
</reference>
<feature type="chain" id="PRO_5009028703" description="Flagella basal body P-ring formation protein FlgA" evidence="4">
    <location>
        <begin position="21"/>
        <end position="231"/>
    </location>
</feature>
<dbReference type="CDD" id="cd11614">
    <property type="entry name" value="SAF_CpaB_FlgA_like"/>
    <property type="match status" value="1"/>
</dbReference>
<dbReference type="Proteomes" id="UP000092634">
    <property type="component" value="Unassembled WGS sequence"/>
</dbReference>
<evidence type="ECO:0000256" key="1">
    <source>
        <dbReference type="ARBA" id="ARBA00004418"/>
    </source>
</evidence>
<evidence type="ECO:0000256" key="4">
    <source>
        <dbReference type="RuleBase" id="RU362063"/>
    </source>
</evidence>
<dbReference type="Pfam" id="PF13144">
    <property type="entry name" value="ChapFlgA"/>
    <property type="match status" value="1"/>
</dbReference>
<dbReference type="PANTHER" id="PTHR36307">
    <property type="entry name" value="FLAGELLA BASAL BODY P-RING FORMATION PROTEIN FLGA"/>
    <property type="match status" value="1"/>
</dbReference>
<dbReference type="Pfam" id="PF17656">
    <property type="entry name" value="ChapFlgA_N"/>
    <property type="match status" value="1"/>
</dbReference>
<keyword evidence="6" id="KW-0969">Cilium</keyword>
<proteinExistence type="inferred from homology"/>
<dbReference type="EMBL" id="MAQB02000001">
    <property type="protein sequence ID" value="OFJ49740.1"/>
    <property type="molecule type" value="Genomic_DNA"/>
</dbReference>
<evidence type="ECO:0000256" key="3">
    <source>
        <dbReference type="ARBA" id="ARBA00022764"/>
    </source>
</evidence>
<accession>A0A1E8PV38</accession>
<dbReference type="AlphaFoldDB" id="A0A1E8PV38"/>